<dbReference type="InterPro" id="IPR025857">
    <property type="entry name" value="MacB_PCD"/>
</dbReference>
<evidence type="ECO:0000256" key="4">
    <source>
        <dbReference type="ARBA" id="ARBA00022989"/>
    </source>
</evidence>
<evidence type="ECO:0000256" key="3">
    <source>
        <dbReference type="ARBA" id="ARBA00022692"/>
    </source>
</evidence>
<dbReference type="Pfam" id="PF12704">
    <property type="entry name" value="MacB_PCD"/>
    <property type="match status" value="2"/>
</dbReference>
<feature type="transmembrane region" description="Helical" evidence="6">
    <location>
        <begin position="20"/>
        <end position="39"/>
    </location>
</feature>
<dbReference type="PANTHER" id="PTHR30572:SF18">
    <property type="entry name" value="ABC-TYPE MACROLIDE FAMILY EXPORT SYSTEM PERMEASE COMPONENT 2"/>
    <property type="match status" value="1"/>
</dbReference>
<evidence type="ECO:0000313" key="10">
    <source>
        <dbReference type="Proteomes" id="UP001302349"/>
    </source>
</evidence>
<feature type="transmembrane region" description="Helical" evidence="6">
    <location>
        <begin position="757"/>
        <end position="778"/>
    </location>
</feature>
<feature type="domain" description="ABC3 transporter permease C-terminal" evidence="7">
    <location>
        <begin position="670"/>
        <end position="784"/>
    </location>
</feature>
<feature type="transmembrane region" description="Helical" evidence="6">
    <location>
        <begin position="381"/>
        <end position="404"/>
    </location>
</feature>
<evidence type="ECO:0000256" key="2">
    <source>
        <dbReference type="ARBA" id="ARBA00022475"/>
    </source>
</evidence>
<dbReference type="Proteomes" id="UP001302349">
    <property type="component" value="Chromosome"/>
</dbReference>
<proteinExistence type="predicted"/>
<keyword evidence="3 6" id="KW-0812">Transmembrane</keyword>
<dbReference type="Pfam" id="PF02687">
    <property type="entry name" value="FtsX"/>
    <property type="match status" value="2"/>
</dbReference>
<accession>A0ABZ0INS3</accession>
<name>A0ABZ0INS3_9BACT</name>
<keyword evidence="5 6" id="KW-0472">Membrane</keyword>
<gene>
    <name evidence="9" type="ORF">RT717_25200</name>
</gene>
<dbReference type="RefSeq" id="WP_317489100.1">
    <property type="nucleotide sequence ID" value="NZ_CP136051.1"/>
</dbReference>
<evidence type="ECO:0000259" key="7">
    <source>
        <dbReference type="Pfam" id="PF02687"/>
    </source>
</evidence>
<feature type="domain" description="MacB-like periplasmic core" evidence="8">
    <location>
        <begin position="21"/>
        <end position="196"/>
    </location>
</feature>
<keyword evidence="2" id="KW-1003">Cell membrane</keyword>
<reference evidence="9 10" key="1">
    <citation type="journal article" date="2023" name="Microbiol. Resour. Announc.">
        <title>Complete Genome Sequence of Imperialibacter roseus strain P4T.</title>
        <authorList>
            <person name="Tizabi D.R."/>
            <person name="Bachvaroff T."/>
            <person name="Hill R.T."/>
        </authorList>
    </citation>
    <scope>NUCLEOTIDE SEQUENCE [LARGE SCALE GENOMIC DNA]</scope>
    <source>
        <strain evidence="9 10">P4T</strain>
    </source>
</reference>
<feature type="transmembrane region" description="Helical" evidence="6">
    <location>
        <begin position="664"/>
        <end position="691"/>
    </location>
</feature>
<feature type="domain" description="ABC3 transporter permease C-terminal" evidence="7">
    <location>
        <begin position="290"/>
        <end position="409"/>
    </location>
</feature>
<evidence type="ECO:0000256" key="1">
    <source>
        <dbReference type="ARBA" id="ARBA00004651"/>
    </source>
</evidence>
<protein>
    <submittedName>
        <fullName evidence="9">FtsX-like permease family protein</fullName>
    </submittedName>
</protein>
<evidence type="ECO:0000256" key="6">
    <source>
        <dbReference type="SAM" id="Phobius"/>
    </source>
</evidence>
<feature type="transmembrane region" description="Helical" evidence="6">
    <location>
        <begin position="284"/>
        <end position="305"/>
    </location>
</feature>
<dbReference type="PROSITE" id="PS51257">
    <property type="entry name" value="PROKAR_LIPOPROTEIN"/>
    <property type="match status" value="1"/>
</dbReference>
<evidence type="ECO:0000256" key="5">
    <source>
        <dbReference type="ARBA" id="ARBA00023136"/>
    </source>
</evidence>
<organism evidence="9 10">
    <name type="scientific">Imperialibacter roseus</name>
    <dbReference type="NCBI Taxonomy" id="1324217"/>
    <lineage>
        <taxon>Bacteria</taxon>
        <taxon>Pseudomonadati</taxon>
        <taxon>Bacteroidota</taxon>
        <taxon>Cytophagia</taxon>
        <taxon>Cytophagales</taxon>
        <taxon>Flammeovirgaceae</taxon>
        <taxon>Imperialibacter</taxon>
    </lineage>
</organism>
<comment type="subcellular location">
    <subcellularLocation>
        <location evidence="1">Cell membrane</location>
        <topology evidence="1">Multi-pass membrane protein</topology>
    </subcellularLocation>
</comment>
<feature type="transmembrane region" description="Helical" evidence="6">
    <location>
        <begin position="425"/>
        <end position="448"/>
    </location>
</feature>
<keyword evidence="4 6" id="KW-1133">Transmembrane helix</keyword>
<dbReference type="PANTHER" id="PTHR30572">
    <property type="entry name" value="MEMBRANE COMPONENT OF TRANSPORTER-RELATED"/>
    <property type="match status" value="1"/>
</dbReference>
<dbReference type="EMBL" id="CP136051">
    <property type="protein sequence ID" value="WOK06376.1"/>
    <property type="molecule type" value="Genomic_DNA"/>
</dbReference>
<feature type="transmembrane region" description="Helical" evidence="6">
    <location>
        <begin position="711"/>
        <end position="737"/>
    </location>
</feature>
<sequence>MFKNYLKLTVRNLRRNKLYVFINVLGLGISMACCIIAYLNTRFAYDFDKQHVNRENIYKVQINKDVQGQPVPYGITPVALGPRITQDVPQVDEVVRVTGDSYILKVDRKVFNRYITFADPNFFDVFSFKMKEGSFDSFHNKSQLLLSEEMATAYFGDESATGKIITLVTSDEKTREFIVGGVLESMPENSTFRFDAITVFENFLDLNKIANNSWTSFVGGTFLFSKNGFAPDEVASFLTKYVPEQNQARPDWLIGSFYLEHMPDMPFSGRDIYSYWFPQAMHPAAIIAPIVMSALILLIACFNFTNTSIATSSKRLKEIGIRKVIGGNRQQLIMQFMAENLVLCLLAIVVALGLASFLVPAYSAMWEGMTLTLDLSQNTEIYLFLVGLMILTAIIAGAYPSIYVSRYEPVKILRGNLKLGTTSSLSRGLLMMQFAFTIMALVASMAFYQNAIFQENADMGFEKESVIGARVSSLQEYTTLRSAMEKNPDIVSLAASASHIGFWNYGRTIKSGDVEREVMMMDFGPEYFETMDLEMAEGRPFGKDLAESDRLGSIIVNEKFVEAFGWKEAVGQRVSISDTLHLTVVGVIKNFYSDNFFSPIEPYAFRLSREDNVNFLIARVAGDKIVESYKAMEQNWLDLFPDKPFNGFYQEDTLKEAHEVNANIVIIFVFLGVVSVLLSVIGLFTLISLNVIKRVKEIGIRKVMGAEIPQILWLISKSFLLMVVVASALGAVGGYYLTDMLIESIFKFYKPIGPVSFLVPFLIILAVAGSTSFLRVFAAARKNPVDSLRYE</sequence>
<keyword evidence="10" id="KW-1185">Reference proteome</keyword>
<evidence type="ECO:0000259" key="8">
    <source>
        <dbReference type="Pfam" id="PF12704"/>
    </source>
</evidence>
<dbReference type="InterPro" id="IPR050250">
    <property type="entry name" value="Macrolide_Exporter_MacB"/>
</dbReference>
<evidence type="ECO:0000313" key="9">
    <source>
        <dbReference type="EMBL" id="WOK06376.1"/>
    </source>
</evidence>
<dbReference type="InterPro" id="IPR003838">
    <property type="entry name" value="ABC3_permease_C"/>
</dbReference>
<feature type="domain" description="MacB-like periplasmic core" evidence="8">
    <location>
        <begin position="438"/>
        <end position="622"/>
    </location>
</feature>
<feature type="transmembrane region" description="Helical" evidence="6">
    <location>
        <begin position="341"/>
        <end position="361"/>
    </location>
</feature>